<feature type="compositionally biased region" description="Basic and acidic residues" evidence="1">
    <location>
        <begin position="16"/>
        <end position="33"/>
    </location>
</feature>
<dbReference type="Proteomes" id="UP000054375">
    <property type="component" value="Unassembled WGS sequence"/>
</dbReference>
<gene>
    <name evidence="2" type="ORF">AQJ54_19930</name>
</gene>
<keyword evidence="3" id="KW-1185">Reference proteome</keyword>
<proteinExistence type="predicted"/>
<dbReference type="RefSeq" id="WP_062239177.1">
    <property type="nucleotide sequence ID" value="NZ_JBPJFL010000001.1"/>
</dbReference>
<evidence type="ECO:0000313" key="2">
    <source>
        <dbReference type="EMBL" id="KUN65964.1"/>
    </source>
</evidence>
<dbReference type="AlphaFoldDB" id="A0A101S1Z4"/>
<name>A0A101S1Z4_9ACTN</name>
<accession>A0A101S1Z4</accession>
<dbReference type="Gene3D" id="1.10.8.1060">
    <property type="entry name" value="Corynebacterium glutamicum thioredoxin-dependent arsenate reductase, N-terminal domain"/>
    <property type="match status" value="1"/>
</dbReference>
<protein>
    <submittedName>
        <fullName evidence="2">Uncharacterized protein</fullName>
    </submittedName>
</protein>
<feature type="region of interest" description="Disordered" evidence="1">
    <location>
        <begin position="1"/>
        <end position="45"/>
    </location>
</feature>
<comment type="caution">
    <text evidence="2">The sequence shown here is derived from an EMBL/GenBank/DDBJ whole genome shotgun (WGS) entry which is preliminary data.</text>
</comment>
<organism evidence="2 3">
    <name type="scientific">Streptomyces griseorubiginosus</name>
    <dbReference type="NCBI Taxonomy" id="67304"/>
    <lineage>
        <taxon>Bacteria</taxon>
        <taxon>Bacillati</taxon>
        <taxon>Actinomycetota</taxon>
        <taxon>Actinomycetes</taxon>
        <taxon>Kitasatosporales</taxon>
        <taxon>Streptomycetaceae</taxon>
        <taxon>Streptomyces</taxon>
    </lineage>
</organism>
<sequence length="120" mass="13145">MTVDEGISRVAVPSPETRDRVPTDLPERGEPHRQPRPGSPQDDDLAVRDIVARLAAAWPAVAETTVEALVASTFESFREAKVRAYVPILVERRVRGVLGALCRDTPSGPGNGRYEGEERK</sequence>
<evidence type="ECO:0000256" key="1">
    <source>
        <dbReference type="SAM" id="MobiDB-lite"/>
    </source>
</evidence>
<dbReference type="NCBIfam" id="NF046112">
    <property type="entry name" value="MSMEG_6209_Nter"/>
    <property type="match status" value="1"/>
</dbReference>
<dbReference type="EMBL" id="LMWV01000016">
    <property type="protein sequence ID" value="KUN65964.1"/>
    <property type="molecule type" value="Genomic_DNA"/>
</dbReference>
<reference evidence="2 3" key="1">
    <citation type="submission" date="2015-10" db="EMBL/GenBank/DDBJ databases">
        <title>Draft genome sequence of Streptomyces griseorubiginosus DSM 40469, type strain for the species Streptomyces griseorubiginosus.</title>
        <authorList>
            <person name="Ruckert C."/>
            <person name="Winkler A."/>
            <person name="Kalinowski J."/>
            <person name="Kampfer P."/>
            <person name="Glaeser S."/>
        </authorList>
    </citation>
    <scope>NUCLEOTIDE SEQUENCE [LARGE SCALE GENOMIC DNA]</scope>
    <source>
        <strain evidence="2 3">DSM 40469</strain>
    </source>
</reference>
<evidence type="ECO:0000313" key="3">
    <source>
        <dbReference type="Proteomes" id="UP000054375"/>
    </source>
</evidence>